<accession>A0A974PKY0</accession>
<proteinExistence type="predicted"/>
<evidence type="ECO:0000313" key="2">
    <source>
        <dbReference type="Proteomes" id="UP000596427"/>
    </source>
</evidence>
<sequence length="91" mass="9459">MTKFARNAARLATLGVLAGFGLLATGGAGHAVVYCKTVGYPKGCVARAGPWSCGRLRAPSWFRRVVSSTAPASAIPSAAWCVDRTFARNCA</sequence>
<keyword evidence="2" id="KW-1185">Reference proteome</keyword>
<reference evidence="1 2" key="1">
    <citation type="submission" date="2020-10" db="EMBL/GenBank/DDBJ databases">
        <title>Degradation of 1,4-Dioxane by Xanthobacter sp. YN2, via a Novel Group-2 Soluble Di-Iron Monooxygenase.</title>
        <authorList>
            <person name="Ma F."/>
            <person name="Wang Y."/>
            <person name="Yang J."/>
            <person name="Guo H."/>
            <person name="Su D."/>
            <person name="Yu L."/>
        </authorList>
    </citation>
    <scope>NUCLEOTIDE SEQUENCE [LARGE SCALE GENOMIC DNA]</scope>
    <source>
        <strain evidence="1 2">YN2</strain>
    </source>
</reference>
<dbReference type="EMBL" id="CP063362">
    <property type="protein sequence ID" value="QRG05429.1"/>
    <property type="molecule type" value="Genomic_DNA"/>
</dbReference>
<protein>
    <submittedName>
        <fullName evidence="1">Uncharacterized protein</fullName>
    </submittedName>
</protein>
<dbReference type="KEGG" id="xdi:EZH22_20425"/>
<dbReference type="AlphaFoldDB" id="A0A974PKY0"/>
<gene>
    <name evidence="1" type="ORF">EZH22_20425</name>
</gene>
<evidence type="ECO:0000313" key="1">
    <source>
        <dbReference type="EMBL" id="QRG05429.1"/>
    </source>
</evidence>
<dbReference type="Proteomes" id="UP000596427">
    <property type="component" value="Chromosome"/>
</dbReference>
<dbReference type="RefSeq" id="WP_203196838.1">
    <property type="nucleotide sequence ID" value="NZ_CP063362.1"/>
</dbReference>
<organism evidence="1 2">
    <name type="scientific">Xanthobacter dioxanivorans</name>
    <dbReference type="NCBI Taxonomy" id="2528964"/>
    <lineage>
        <taxon>Bacteria</taxon>
        <taxon>Pseudomonadati</taxon>
        <taxon>Pseudomonadota</taxon>
        <taxon>Alphaproteobacteria</taxon>
        <taxon>Hyphomicrobiales</taxon>
        <taxon>Xanthobacteraceae</taxon>
        <taxon>Xanthobacter</taxon>
    </lineage>
</organism>
<name>A0A974PKY0_9HYPH</name>